<protein>
    <submittedName>
        <fullName evidence="2">Uncharacterized protein</fullName>
    </submittedName>
</protein>
<proteinExistence type="predicted"/>
<sequence length="151" mass="16700">MILSEDVPETRVIAICRCDLQLQSRFEGQIFSPSSRERQSKGKHGLHSGASSSSSFLGYGIAAQCIMRALPLEDSRMAKPKVTHMAYQRYICPSSSVMNGSTSSVVRTRICPFKAFSNDFERLVAKLIVEGGTHRVIKSDETPDSRAVLPY</sequence>
<evidence type="ECO:0000313" key="2">
    <source>
        <dbReference type="EMBL" id="RAK77055.1"/>
    </source>
</evidence>
<feature type="region of interest" description="Disordered" evidence="1">
    <location>
        <begin position="31"/>
        <end position="52"/>
    </location>
</feature>
<reference evidence="2 3" key="1">
    <citation type="submission" date="2018-02" db="EMBL/GenBank/DDBJ databases">
        <title>The genomes of Aspergillus section Nigri reveals drivers in fungal speciation.</title>
        <authorList>
            <consortium name="DOE Joint Genome Institute"/>
            <person name="Vesth T.C."/>
            <person name="Nybo J."/>
            <person name="Theobald S."/>
            <person name="Brandl J."/>
            <person name="Frisvad J.C."/>
            <person name="Nielsen K.F."/>
            <person name="Lyhne E.K."/>
            <person name="Kogle M.E."/>
            <person name="Kuo A."/>
            <person name="Riley R."/>
            <person name="Clum A."/>
            <person name="Nolan M."/>
            <person name="Lipzen A."/>
            <person name="Salamov A."/>
            <person name="Henrissat B."/>
            <person name="Wiebenga A."/>
            <person name="De vries R.P."/>
            <person name="Grigoriev I.V."/>
            <person name="Mortensen U.H."/>
            <person name="Andersen M.R."/>
            <person name="Baker S.E."/>
        </authorList>
    </citation>
    <scope>NUCLEOTIDE SEQUENCE [LARGE SCALE GENOMIC DNA]</scope>
    <source>
        <strain evidence="2 3">CBS 313.89</strain>
    </source>
</reference>
<evidence type="ECO:0000313" key="3">
    <source>
        <dbReference type="Proteomes" id="UP000249789"/>
    </source>
</evidence>
<organism evidence="2 3">
    <name type="scientific">Aspergillus fijiensis CBS 313.89</name>
    <dbReference type="NCBI Taxonomy" id="1448319"/>
    <lineage>
        <taxon>Eukaryota</taxon>
        <taxon>Fungi</taxon>
        <taxon>Dikarya</taxon>
        <taxon>Ascomycota</taxon>
        <taxon>Pezizomycotina</taxon>
        <taxon>Eurotiomycetes</taxon>
        <taxon>Eurotiomycetidae</taxon>
        <taxon>Eurotiales</taxon>
        <taxon>Aspergillaceae</taxon>
        <taxon>Aspergillus</taxon>
    </lineage>
</organism>
<keyword evidence="3" id="KW-1185">Reference proteome</keyword>
<dbReference type="EMBL" id="KZ824645">
    <property type="protein sequence ID" value="RAK77055.1"/>
    <property type="molecule type" value="Genomic_DNA"/>
</dbReference>
<gene>
    <name evidence="2" type="ORF">BO72DRAFT_459171</name>
</gene>
<evidence type="ECO:0000256" key="1">
    <source>
        <dbReference type="SAM" id="MobiDB-lite"/>
    </source>
</evidence>
<dbReference type="VEuPathDB" id="FungiDB:BO72DRAFT_459171"/>
<accession>A0A8G1VXV3</accession>
<name>A0A8G1VXV3_9EURO</name>
<dbReference type="Proteomes" id="UP000249789">
    <property type="component" value="Unassembled WGS sequence"/>
</dbReference>
<dbReference type="AlphaFoldDB" id="A0A8G1VXV3"/>
<dbReference type="GeneID" id="63863747"/>
<dbReference type="RefSeq" id="XP_040801065.1">
    <property type="nucleotide sequence ID" value="XM_040946414.1"/>
</dbReference>